<name>A0A8J6BQY5_ELECQ</name>
<dbReference type="EMBL" id="WNTK01002434">
    <property type="protein sequence ID" value="KAG9466033.1"/>
    <property type="molecule type" value="Genomic_DNA"/>
</dbReference>
<proteinExistence type="predicted"/>
<dbReference type="AlphaFoldDB" id="A0A8J6BQY5"/>
<organism evidence="1 2">
    <name type="scientific">Eleutherodactylus coqui</name>
    <name type="common">Puerto Rican coqui</name>
    <dbReference type="NCBI Taxonomy" id="57060"/>
    <lineage>
        <taxon>Eukaryota</taxon>
        <taxon>Metazoa</taxon>
        <taxon>Chordata</taxon>
        <taxon>Craniata</taxon>
        <taxon>Vertebrata</taxon>
        <taxon>Euteleostomi</taxon>
        <taxon>Amphibia</taxon>
        <taxon>Batrachia</taxon>
        <taxon>Anura</taxon>
        <taxon>Neobatrachia</taxon>
        <taxon>Hyloidea</taxon>
        <taxon>Eleutherodactylidae</taxon>
        <taxon>Eleutherodactylinae</taxon>
        <taxon>Eleutherodactylus</taxon>
        <taxon>Eleutherodactylus</taxon>
    </lineage>
</organism>
<dbReference type="Proteomes" id="UP000770717">
    <property type="component" value="Unassembled WGS sequence"/>
</dbReference>
<accession>A0A8J6BQY5</accession>
<keyword evidence="2" id="KW-1185">Reference proteome</keyword>
<protein>
    <submittedName>
        <fullName evidence="1">Uncharacterized protein</fullName>
    </submittedName>
</protein>
<reference evidence="1" key="1">
    <citation type="thesis" date="2020" institute="ProQuest LLC" country="789 East Eisenhower Parkway, Ann Arbor, MI, USA">
        <title>Comparative Genomics and Chromosome Evolution.</title>
        <authorList>
            <person name="Mudd A.B."/>
        </authorList>
    </citation>
    <scope>NUCLEOTIDE SEQUENCE</scope>
    <source>
        <strain evidence="1">HN-11 Male</strain>
        <tissue evidence="1">Kidney and liver</tissue>
    </source>
</reference>
<comment type="caution">
    <text evidence="1">The sequence shown here is derived from an EMBL/GenBank/DDBJ whole genome shotgun (WGS) entry which is preliminary data.</text>
</comment>
<evidence type="ECO:0000313" key="1">
    <source>
        <dbReference type="EMBL" id="KAG9466033.1"/>
    </source>
</evidence>
<evidence type="ECO:0000313" key="2">
    <source>
        <dbReference type="Proteomes" id="UP000770717"/>
    </source>
</evidence>
<sequence length="82" mass="9161">MVRSENCTFFTNILFQCPILSEQPAPLESSCCTDPFVPAVPHMWGNPNGFYFCFFLWECCGGRGVSAACEHPLTVNLILQII</sequence>
<gene>
    <name evidence="1" type="ORF">GDO78_017325</name>
</gene>